<feature type="domain" description="Sialate O-acetylesterase" evidence="2">
    <location>
        <begin position="82"/>
        <end position="205"/>
    </location>
</feature>
<dbReference type="Proteomes" id="UP001145072">
    <property type="component" value="Unassembled WGS sequence"/>
</dbReference>
<evidence type="ECO:0000313" key="4">
    <source>
        <dbReference type="Proteomes" id="UP001145072"/>
    </source>
</evidence>
<evidence type="ECO:0000259" key="2">
    <source>
        <dbReference type="Pfam" id="PF03629"/>
    </source>
</evidence>
<dbReference type="InterPro" id="IPR005181">
    <property type="entry name" value="SASA"/>
</dbReference>
<dbReference type="PANTHER" id="PTHR22901">
    <property type="entry name" value="SIALATE O-ACETYLESTERASE"/>
    <property type="match status" value="1"/>
</dbReference>
<sequence length="618" mass="70057">MRLSSILSDGMVLQRKASVTIWGNTSSLQTVTISFLGKQYETKSDAQGKWKIVFADLEPGGPYQMEITGDEKKMIHDILIGDVWLLGGQSNMELPVGRTLDLFEEEIKQVNEPYIRQFAVPQEYNFKAPQEQLSDAKWIAADPEHLLQFSGAGFYFAQEMYAKYGVPIGLIMSAVGGTPIEAWMSEDTLRKIGTYDETLDKCKDDVYITSTIRNEEQAANEWYEHLNANDKGLKETPWYSKSIDVSDWQDFELPKSWEATDLENVRGAVWFRKEIDVPESMINTEARLKLGTIVDADDTYVNGVRIGNTAYRYPPRRYKIPKGLLKPGKNVITVRVITTGNTGEFIKDMPYKLIANEQELDLKGTWKYKIGEVTEAQPTTTFFRNMPAGLYNGMISPLKNFTIKGVLWYQGESNSGQPEGYRELFHDLVNDWRNNWNMGEFPFIFTQLTNFEADPKNPKATNWAELREEQRMSLAIPNTAMAVTIDIGEYNELHPQDKKTLGKRLALCARKLAFNEDVAFSGPLYTKMVRVGSAIQLHFDQVGEGLASKDGELHHFEICGSNGQYMDAKATIKGDTIIVSNEDIKEAHHVRYAWLNNPENANLYNKEGLPASPFNTES</sequence>
<dbReference type="PANTHER" id="PTHR22901:SF0">
    <property type="entry name" value="SIALATE O-ACETYLESTERASE"/>
    <property type="match status" value="1"/>
</dbReference>
<dbReference type="GO" id="GO:0001681">
    <property type="term" value="F:sialate O-acetylesterase activity"/>
    <property type="evidence" value="ECO:0007669"/>
    <property type="project" value="InterPro"/>
</dbReference>
<name>A0A9X3WJT5_9BACI</name>
<comment type="caution">
    <text evidence="3">The sequence shown here is derived from an EMBL/GenBank/DDBJ whole genome shotgun (WGS) entry which is preliminary data.</text>
</comment>
<dbReference type="InterPro" id="IPR008979">
    <property type="entry name" value="Galactose-bd-like_sf"/>
</dbReference>
<dbReference type="Gene3D" id="3.40.50.1110">
    <property type="entry name" value="SGNH hydrolase"/>
    <property type="match status" value="1"/>
</dbReference>
<dbReference type="SUPFAM" id="SSF49785">
    <property type="entry name" value="Galactose-binding domain-like"/>
    <property type="match status" value="1"/>
</dbReference>
<accession>A0A9X3WJT5</accession>
<dbReference type="GO" id="GO:0005975">
    <property type="term" value="P:carbohydrate metabolic process"/>
    <property type="evidence" value="ECO:0007669"/>
    <property type="project" value="InterPro"/>
</dbReference>
<dbReference type="RefSeq" id="WP_259867562.1">
    <property type="nucleotide sequence ID" value="NZ_JAMQJZ010000008.1"/>
</dbReference>
<organism evidence="3 4">
    <name type="scientific">Aquibacillus koreensis</name>
    <dbReference type="NCBI Taxonomy" id="279446"/>
    <lineage>
        <taxon>Bacteria</taxon>
        <taxon>Bacillati</taxon>
        <taxon>Bacillota</taxon>
        <taxon>Bacilli</taxon>
        <taxon>Bacillales</taxon>
        <taxon>Bacillaceae</taxon>
        <taxon>Aquibacillus</taxon>
    </lineage>
</organism>
<evidence type="ECO:0000313" key="3">
    <source>
        <dbReference type="EMBL" id="MDC3421010.1"/>
    </source>
</evidence>
<gene>
    <name evidence="3" type="ORF">NC661_11575</name>
</gene>
<dbReference type="GO" id="GO:0004553">
    <property type="term" value="F:hydrolase activity, hydrolyzing O-glycosyl compounds"/>
    <property type="evidence" value="ECO:0007669"/>
    <property type="project" value="InterPro"/>
</dbReference>
<evidence type="ECO:0000256" key="1">
    <source>
        <dbReference type="ARBA" id="ARBA00022801"/>
    </source>
</evidence>
<keyword evidence="4" id="KW-1185">Reference proteome</keyword>
<keyword evidence="1" id="KW-0378">Hydrolase</keyword>
<dbReference type="Pfam" id="PF03629">
    <property type="entry name" value="SASA"/>
    <property type="match status" value="2"/>
</dbReference>
<dbReference type="InterPro" id="IPR036514">
    <property type="entry name" value="SGNH_hydro_sf"/>
</dbReference>
<proteinExistence type="predicted"/>
<protein>
    <submittedName>
        <fullName evidence="3">Sialate O-acetylesterase</fullName>
    </submittedName>
</protein>
<dbReference type="InterPro" id="IPR039329">
    <property type="entry name" value="SIAE"/>
</dbReference>
<feature type="domain" description="Sialate O-acetylesterase" evidence="2">
    <location>
        <begin position="370"/>
        <end position="506"/>
    </location>
</feature>
<dbReference type="AlphaFoldDB" id="A0A9X3WJT5"/>
<dbReference type="Gene3D" id="2.60.120.260">
    <property type="entry name" value="Galactose-binding domain-like"/>
    <property type="match status" value="1"/>
</dbReference>
<dbReference type="EMBL" id="JAMQJZ010000008">
    <property type="protein sequence ID" value="MDC3421010.1"/>
    <property type="molecule type" value="Genomic_DNA"/>
</dbReference>
<dbReference type="SUPFAM" id="SSF52266">
    <property type="entry name" value="SGNH hydrolase"/>
    <property type="match status" value="1"/>
</dbReference>
<reference evidence="3" key="1">
    <citation type="submission" date="2022-06" db="EMBL/GenBank/DDBJ databases">
        <title>Aquibacillus sp. a new bacterium isolated from soil saline samples.</title>
        <authorList>
            <person name="Galisteo C."/>
            <person name="De La Haba R."/>
            <person name="Sanchez-Porro C."/>
            <person name="Ventosa A."/>
        </authorList>
    </citation>
    <scope>NUCLEOTIDE SEQUENCE</scope>
    <source>
        <strain evidence="3">JCM 12387</strain>
    </source>
</reference>